<keyword evidence="6" id="KW-1185">Reference proteome</keyword>
<dbReference type="SUPFAM" id="SSF50199">
    <property type="entry name" value="Staphylococcal nuclease"/>
    <property type="match status" value="1"/>
</dbReference>
<dbReference type="Proteomes" id="UP000233350">
    <property type="component" value="Unassembled WGS sequence"/>
</dbReference>
<dbReference type="PROSITE" id="PS50830">
    <property type="entry name" value="TNASE_3"/>
    <property type="match status" value="1"/>
</dbReference>
<dbReference type="Pfam" id="PF00565">
    <property type="entry name" value="SNase"/>
    <property type="match status" value="1"/>
</dbReference>
<proteinExistence type="predicted"/>
<dbReference type="EMBL" id="MBPK01000011">
    <property type="protein sequence ID" value="PKT81965.1"/>
    <property type="molecule type" value="Genomic_DNA"/>
</dbReference>
<dbReference type="SMART" id="SM00318">
    <property type="entry name" value="SNc"/>
    <property type="match status" value="1"/>
</dbReference>
<evidence type="ECO:0000259" key="4">
    <source>
        <dbReference type="PROSITE" id="PS50830"/>
    </source>
</evidence>
<dbReference type="InterPro" id="IPR016071">
    <property type="entry name" value="Staphylococal_nuclease_OB-fold"/>
</dbReference>
<dbReference type="GO" id="GO:0004519">
    <property type="term" value="F:endonuclease activity"/>
    <property type="evidence" value="ECO:0007669"/>
    <property type="project" value="UniProtKB-KW"/>
</dbReference>
<name>A0A2N3PKL8_9HELI</name>
<reference evidence="5 6" key="1">
    <citation type="submission" date="2016-07" db="EMBL/GenBank/DDBJ databases">
        <title>Detection of Helicobacter winghamensis from caecal content of red fox (Vulpes vulpes).</title>
        <authorList>
            <person name="Zanoni R.G."/>
            <person name="Florio D."/>
            <person name="Caffara M."/>
            <person name="Renzi M."/>
            <person name="Parisi A."/>
            <person name="Pasquali F."/>
            <person name="Manfreda G."/>
        </authorList>
    </citation>
    <scope>NUCLEOTIDE SEQUENCE [LARGE SCALE GENOMIC DNA]</scope>
    <source>
        <strain evidence="5 6">295_13</strain>
    </source>
</reference>
<feature type="domain" description="TNase-like" evidence="4">
    <location>
        <begin position="13"/>
        <end position="132"/>
    </location>
</feature>
<protein>
    <recommendedName>
        <fullName evidence="4">TNase-like domain-containing protein</fullName>
    </recommendedName>
</protein>
<evidence type="ECO:0000313" key="5">
    <source>
        <dbReference type="EMBL" id="PKT81965.1"/>
    </source>
</evidence>
<keyword evidence="1" id="KW-0540">Nuclease</keyword>
<sequence length="145" mass="16784">MLENTLTNYLKTQELQGRVEKIIDGDTLRFLSGKESYIIRLYGIDAPEKKQSYGKEATLALNKMCPINTEAKIIVKDEDKYKRAIGILECNARDINAEMVKNGFAWAYREYSSDYVEYELMAKSKKVGLWNANNPIKPSEFRRMQ</sequence>
<gene>
    <name evidence="5" type="ORF">BCM31_01285</name>
</gene>
<dbReference type="GO" id="GO:0016787">
    <property type="term" value="F:hydrolase activity"/>
    <property type="evidence" value="ECO:0007669"/>
    <property type="project" value="UniProtKB-KW"/>
</dbReference>
<dbReference type="InterPro" id="IPR035437">
    <property type="entry name" value="SNase_OB-fold_sf"/>
</dbReference>
<evidence type="ECO:0000256" key="2">
    <source>
        <dbReference type="ARBA" id="ARBA00022759"/>
    </source>
</evidence>
<keyword evidence="2" id="KW-0255">Endonuclease</keyword>
<organism evidence="5 6">
    <name type="scientific">Helicobacter winghamensis</name>
    <dbReference type="NCBI Taxonomy" id="157268"/>
    <lineage>
        <taxon>Bacteria</taxon>
        <taxon>Pseudomonadati</taxon>
        <taxon>Campylobacterota</taxon>
        <taxon>Epsilonproteobacteria</taxon>
        <taxon>Campylobacterales</taxon>
        <taxon>Helicobacteraceae</taxon>
        <taxon>Helicobacter</taxon>
    </lineage>
</organism>
<evidence type="ECO:0000313" key="6">
    <source>
        <dbReference type="Proteomes" id="UP000233350"/>
    </source>
</evidence>
<dbReference type="STRING" id="556267.HWAG_00682"/>
<dbReference type="PANTHER" id="PTHR12302">
    <property type="entry name" value="EBNA2 BINDING PROTEIN P100"/>
    <property type="match status" value="1"/>
</dbReference>
<evidence type="ECO:0000256" key="3">
    <source>
        <dbReference type="ARBA" id="ARBA00022801"/>
    </source>
</evidence>
<dbReference type="PANTHER" id="PTHR12302:SF3">
    <property type="entry name" value="SERINE_THREONINE-PROTEIN KINASE 31"/>
    <property type="match status" value="1"/>
</dbReference>
<comment type="caution">
    <text evidence="5">The sequence shown here is derived from an EMBL/GenBank/DDBJ whole genome shotgun (WGS) entry which is preliminary data.</text>
</comment>
<evidence type="ECO:0000256" key="1">
    <source>
        <dbReference type="ARBA" id="ARBA00022722"/>
    </source>
</evidence>
<dbReference type="Gene3D" id="2.40.50.90">
    <property type="match status" value="1"/>
</dbReference>
<accession>A0A2N3PKL8</accession>
<keyword evidence="3" id="KW-0378">Hydrolase</keyword>
<dbReference type="AlphaFoldDB" id="A0A2N3PKL8"/>